<reference evidence="3" key="1">
    <citation type="journal article" date="2020" name="bioRxiv">
        <title>Comparative genomics of Chlamydomonas.</title>
        <authorList>
            <person name="Craig R.J."/>
            <person name="Hasan A.R."/>
            <person name="Ness R.W."/>
            <person name="Keightley P.D."/>
        </authorList>
    </citation>
    <scope>NUCLEOTIDE SEQUENCE</scope>
    <source>
        <strain evidence="3">CCAP 11/70</strain>
    </source>
</reference>
<dbReference type="Proteomes" id="UP000612055">
    <property type="component" value="Unassembled WGS sequence"/>
</dbReference>
<dbReference type="EMBL" id="JAEHOE010000042">
    <property type="protein sequence ID" value="KAG2492797.1"/>
    <property type="molecule type" value="Genomic_DNA"/>
</dbReference>
<keyword evidence="4" id="KW-1185">Reference proteome</keyword>
<gene>
    <name evidence="3" type="ORF">HYH03_008957</name>
</gene>
<name>A0A835XX97_9CHLO</name>
<dbReference type="AlphaFoldDB" id="A0A835XX97"/>
<evidence type="ECO:0000313" key="4">
    <source>
        <dbReference type="Proteomes" id="UP000612055"/>
    </source>
</evidence>
<evidence type="ECO:0000313" key="3">
    <source>
        <dbReference type="EMBL" id="KAG2492797.1"/>
    </source>
</evidence>
<feature type="transmembrane region" description="Helical" evidence="2">
    <location>
        <begin position="21"/>
        <end position="41"/>
    </location>
</feature>
<organism evidence="3 4">
    <name type="scientific">Edaphochlamys debaryana</name>
    <dbReference type="NCBI Taxonomy" id="47281"/>
    <lineage>
        <taxon>Eukaryota</taxon>
        <taxon>Viridiplantae</taxon>
        <taxon>Chlorophyta</taxon>
        <taxon>core chlorophytes</taxon>
        <taxon>Chlorophyceae</taxon>
        <taxon>CS clade</taxon>
        <taxon>Chlamydomonadales</taxon>
        <taxon>Chlamydomonadales incertae sedis</taxon>
        <taxon>Edaphochlamys</taxon>
    </lineage>
</organism>
<feature type="region of interest" description="Disordered" evidence="1">
    <location>
        <begin position="430"/>
        <end position="460"/>
    </location>
</feature>
<comment type="caution">
    <text evidence="3">The sequence shown here is derived from an EMBL/GenBank/DDBJ whole genome shotgun (WGS) entry which is preliminary data.</text>
</comment>
<keyword evidence="2" id="KW-1133">Transmembrane helix</keyword>
<sequence>MYSYTPSLLSASFQTSFSVTVSMLMYAAFLFTIGYTSYFWLSTPYDLSESTTYHQEGVALLPFPDPADPNQQHAPKIGFRVNYRLPNGARASLVESDPSFISLTVNHTVNCRSGSTLTGVSEQVVFSPNCSFTLAGSERVTGALCLDYAASLAALNGTSVSSDFCNTGAALPGPRIMGNFYSDEFSLLEAVIGVNPNNPASRIHSSGSIEMFLQFPYTGTNSLIAGTFPSSEEVIYSRKVPMAPPGQRVRWELVLRMRQVTASNSFWSIPKLDEDTMDYTVAASEVTYEVVDPSSSSNNLARIYIKMDDRDTQTLLSPYTSLYGLIGDWGGYLSIILFAGLPAYFLNMHVFRNACKRLLAENRIEFDDGVRREREKVLKHKSTHSIQRSKTLRKKDKGHHFRRHFHLHCHADEDPLAGIPAPDVPNPLFAGACPGDVNGSSDDAKQGAPSRDGQPGKPLGEALEAAQGTAARAPLVPVPSGLNVVTTADVGSITVKYEHDVFEDSEEDEDDFDDVVRHCTSECTSMYHLRQVVKMVQEEVRVSDLWKSHHKHEAKAAASPAGGAGKGAGGGEVAIDVSGTASGAS</sequence>
<evidence type="ECO:0000256" key="2">
    <source>
        <dbReference type="SAM" id="Phobius"/>
    </source>
</evidence>
<feature type="transmembrane region" description="Helical" evidence="2">
    <location>
        <begin position="329"/>
        <end position="347"/>
    </location>
</feature>
<dbReference type="OrthoDB" id="561259at2759"/>
<evidence type="ECO:0000256" key="1">
    <source>
        <dbReference type="SAM" id="MobiDB-lite"/>
    </source>
</evidence>
<accession>A0A835XX97</accession>
<feature type="region of interest" description="Disordered" evidence="1">
    <location>
        <begin position="551"/>
        <end position="585"/>
    </location>
</feature>
<keyword evidence="2" id="KW-0472">Membrane</keyword>
<proteinExistence type="predicted"/>
<keyword evidence="2" id="KW-0812">Transmembrane</keyword>
<protein>
    <submittedName>
        <fullName evidence="3">Uncharacterized protein</fullName>
    </submittedName>
</protein>
<feature type="compositionally biased region" description="Gly residues" evidence="1">
    <location>
        <begin position="562"/>
        <end position="572"/>
    </location>
</feature>